<evidence type="ECO:0000313" key="2">
    <source>
        <dbReference type="EMBL" id="PZC76490.1"/>
    </source>
</evidence>
<dbReference type="AlphaFoldDB" id="A0A2W1BUN0"/>
<keyword evidence="1" id="KW-0732">Signal</keyword>
<protein>
    <recommendedName>
        <fullName evidence="4">Secreted protein</fullName>
    </recommendedName>
</protein>
<proteinExistence type="predicted"/>
<evidence type="ECO:0000313" key="3">
    <source>
        <dbReference type="Proteomes" id="UP000249218"/>
    </source>
</evidence>
<dbReference type="Proteomes" id="UP000249218">
    <property type="component" value="Unassembled WGS sequence"/>
</dbReference>
<keyword evidence="3" id="KW-1185">Reference proteome</keyword>
<organism evidence="2 3">
    <name type="scientific">Helicoverpa armigera</name>
    <name type="common">Cotton bollworm</name>
    <name type="synonym">Heliothis armigera</name>
    <dbReference type="NCBI Taxonomy" id="29058"/>
    <lineage>
        <taxon>Eukaryota</taxon>
        <taxon>Metazoa</taxon>
        <taxon>Ecdysozoa</taxon>
        <taxon>Arthropoda</taxon>
        <taxon>Hexapoda</taxon>
        <taxon>Insecta</taxon>
        <taxon>Pterygota</taxon>
        <taxon>Neoptera</taxon>
        <taxon>Endopterygota</taxon>
        <taxon>Lepidoptera</taxon>
        <taxon>Glossata</taxon>
        <taxon>Ditrysia</taxon>
        <taxon>Noctuoidea</taxon>
        <taxon>Noctuidae</taxon>
        <taxon>Heliothinae</taxon>
        <taxon>Helicoverpa</taxon>
    </lineage>
</organism>
<evidence type="ECO:0008006" key="4">
    <source>
        <dbReference type="Google" id="ProtNLM"/>
    </source>
</evidence>
<feature type="chain" id="PRO_5015935921" description="Secreted protein" evidence="1">
    <location>
        <begin position="20"/>
        <end position="83"/>
    </location>
</feature>
<accession>A0A2W1BUN0</accession>
<sequence length="83" mass="8692">MRAVSLCLALLVLARHIHAQGKYSAAAWSVCMSQVSGGVAGSEGSCAAMRASVDTEQDTPTTFVHKSSLCSCEDIHYSSTIIS</sequence>
<evidence type="ECO:0000256" key="1">
    <source>
        <dbReference type="SAM" id="SignalP"/>
    </source>
</evidence>
<dbReference type="EMBL" id="KZ149955">
    <property type="protein sequence ID" value="PZC76490.1"/>
    <property type="molecule type" value="Genomic_DNA"/>
</dbReference>
<name>A0A2W1BUN0_HELAM</name>
<feature type="signal peptide" evidence="1">
    <location>
        <begin position="1"/>
        <end position="19"/>
    </location>
</feature>
<reference evidence="2 3" key="1">
    <citation type="journal article" date="2017" name="BMC Biol.">
        <title>Genomic innovations, transcriptional plasticity and gene loss underlying the evolution and divergence of two highly polyphagous and invasive Helicoverpa pest species.</title>
        <authorList>
            <person name="Pearce S.L."/>
            <person name="Clarke D.F."/>
            <person name="East P.D."/>
            <person name="Elfekih S."/>
            <person name="Gordon K.H."/>
            <person name="Jermiin L.S."/>
            <person name="McGaughran A."/>
            <person name="Oakeshott J.G."/>
            <person name="Papanikolaou A."/>
            <person name="Perera O.P."/>
            <person name="Rane R.V."/>
            <person name="Richards S."/>
            <person name="Tay W.T."/>
            <person name="Walsh T.K."/>
            <person name="Anderson A."/>
            <person name="Anderson C.J."/>
            <person name="Asgari S."/>
            <person name="Board P.G."/>
            <person name="Bretschneider A."/>
            <person name="Campbell P.M."/>
            <person name="Chertemps T."/>
            <person name="Christeller J.T."/>
            <person name="Coppin C.W."/>
            <person name="Downes S.J."/>
            <person name="Duan G."/>
            <person name="Farnsworth C.A."/>
            <person name="Good R.T."/>
            <person name="Han L.B."/>
            <person name="Han Y.C."/>
            <person name="Hatje K."/>
            <person name="Horne I."/>
            <person name="Huang Y.P."/>
            <person name="Hughes D.S."/>
            <person name="Jacquin-Joly E."/>
            <person name="James W."/>
            <person name="Jhangiani S."/>
            <person name="Kollmar M."/>
            <person name="Kuwar S.S."/>
            <person name="Li S."/>
            <person name="Liu N.Y."/>
            <person name="Maibeche M.T."/>
            <person name="Miller J.R."/>
            <person name="Montagne N."/>
            <person name="Perry T."/>
            <person name="Qu J."/>
            <person name="Song S.V."/>
            <person name="Sutton G.G."/>
            <person name="Vogel H."/>
            <person name="Walenz B.P."/>
            <person name="Xu W."/>
            <person name="Zhang H.J."/>
            <person name="Zou Z."/>
            <person name="Batterham P."/>
            <person name="Edwards O.R."/>
            <person name="Feyereisen R."/>
            <person name="Gibbs R.A."/>
            <person name="Heckel D.G."/>
            <person name="McGrath A."/>
            <person name="Robin C."/>
            <person name="Scherer S.E."/>
            <person name="Worley K.C."/>
            <person name="Wu Y.D."/>
        </authorList>
    </citation>
    <scope>NUCLEOTIDE SEQUENCE [LARGE SCALE GENOMIC DNA]</scope>
    <source>
        <strain evidence="2">Harm_GR_Male_#8</strain>
        <tissue evidence="2">Whole organism</tissue>
    </source>
</reference>
<gene>
    <name evidence="2" type="primary">HaOG204510</name>
    <name evidence="2" type="ORF">B5X24_HaOG204510</name>
</gene>